<gene>
    <name evidence="1" type="ORF">SAMN05444342_2172</name>
</gene>
<dbReference type="Pfam" id="PF24335">
    <property type="entry name" value="DUF7503"/>
    <property type="match status" value="1"/>
</dbReference>
<dbReference type="Proteomes" id="UP000184203">
    <property type="component" value="Unassembled WGS sequence"/>
</dbReference>
<reference evidence="2" key="1">
    <citation type="submission" date="2016-11" db="EMBL/GenBank/DDBJ databases">
        <authorList>
            <person name="Varghese N."/>
            <person name="Submissions S."/>
        </authorList>
    </citation>
    <scope>NUCLEOTIDE SEQUENCE [LARGE SCALE GENOMIC DNA]</scope>
    <source>
        <strain evidence="2">DX253</strain>
    </source>
</reference>
<evidence type="ECO:0000313" key="1">
    <source>
        <dbReference type="EMBL" id="SHK78515.1"/>
    </source>
</evidence>
<dbReference type="AlphaFoldDB" id="A0A1M6VAX8"/>
<name>A0A1M6VAX8_HALPU</name>
<sequence>MSEDNLQSYLAQHPRMIGVLFAICALLVQVGNVMAASGNASNGP</sequence>
<keyword evidence="2" id="KW-1185">Reference proteome</keyword>
<dbReference type="InterPro" id="IPR055926">
    <property type="entry name" value="DUF7503"/>
</dbReference>
<evidence type="ECO:0000313" key="2">
    <source>
        <dbReference type="Proteomes" id="UP000184203"/>
    </source>
</evidence>
<dbReference type="EMBL" id="FRAN01000003">
    <property type="protein sequence ID" value="SHK78515.1"/>
    <property type="molecule type" value="Genomic_DNA"/>
</dbReference>
<organism evidence="1 2">
    <name type="scientific">Haladaptatus paucihalophilus DX253</name>
    <dbReference type="NCBI Taxonomy" id="797209"/>
    <lineage>
        <taxon>Archaea</taxon>
        <taxon>Methanobacteriati</taxon>
        <taxon>Methanobacteriota</taxon>
        <taxon>Stenosarchaea group</taxon>
        <taxon>Halobacteria</taxon>
        <taxon>Halobacteriales</taxon>
        <taxon>Haladaptataceae</taxon>
        <taxon>Haladaptatus</taxon>
    </lineage>
</organism>
<accession>A0A1M6VAX8</accession>
<protein>
    <submittedName>
        <fullName evidence="1">Uncharacterized protein</fullName>
    </submittedName>
</protein>
<proteinExistence type="predicted"/>